<name>A0A9F5IYN8_PYTBI</name>
<dbReference type="Gene3D" id="1.25.40.20">
    <property type="entry name" value="Ankyrin repeat-containing domain"/>
    <property type="match status" value="1"/>
</dbReference>
<dbReference type="Proteomes" id="UP000695026">
    <property type="component" value="Unplaced"/>
</dbReference>
<proteinExistence type="predicted"/>
<keyword evidence="2" id="KW-1185">Reference proteome</keyword>
<dbReference type="KEGG" id="pbi:112541956"/>
<dbReference type="PROSITE" id="PS50088">
    <property type="entry name" value="ANK_REPEAT"/>
    <property type="match status" value="1"/>
</dbReference>
<feature type="repeat" description="ANK" evidence="1">
    <location>
        <begin position="120"/>
        <end position="152"/>
    </location>
</feature>
<dbReference type="InterPro" id="IPR002110">
    <property type="entry name" value="Ankyrin_rpt"/>
</dbReference>
<evidence type="ECO:0000256" key="1">
    <source>
        <dbReference type="PROSITE-ProRule" id="PRU00023"/>
    </source>
</evidence>
<evidence type="ECO:0000313" key="2">
    <source>
        <dbReference type="Proteomes" id="UP000695026"/>
    </source>
</evidence>
<dbReference type="OMA" id="WEENTNL"/>
<reference evidence="3" key="1">
    <citation type="submission" date="2025-08" db="UniProtKB">
        <authorList>
            <consortium name="RefSeq"/>
        </authorList>
    </citation>
    <scope>IDENTIFICATION</scope>
    <source>
        <tissue evidence="3">Liver</tissue>
    </source>
</reference>
<protein>
    <submittedName>
        <fullName evidence="3">Ankyrin repeat domain-containing protein 9-like</fullName>
    </submittedName>
</protein>
<dbReference type="AlphaFoldDB" id="A0A9F5IYN8"/>
<keyword evidence="1" id="KW-0040">ANK repeat</keyword>
<dbReference type="SMART" id="SM00248">
    <property type="entry name" value="ANK"/>
    <property type="match status" value="1"/>
</dbReference>
<dbReference type="InterPro" id="IPR036770">
    <property type="entry name" value="Ankyrin_rpt-contain_sf"/>
</dbReference>
<accession>A0A9F5IYN8</accession>
<dbReference type="GeneID" id="112541956"/>
<sequence>MFYQAVWDHKLVWMLEDMKTMETLYWEENTNLRTYSPSEALLYAMVHNHLRVQYLLFQFPEEALKVAGEHFWCCPSSDSHLAMAVTYDGRDIPGLFVSTAHKMPSLNSYISRTSCFHVEDGKTPLHLACEFLRSETVLILLGNGASPRIEDSKGLTPPDVILEQMWDSKVLVQVAEGLAGTS</sequence>
<gene>
    <name evidence="3" type="primary">LOC112541956</name>
</gene>
<organism evidence="2 3">
    <name type="scientific">Python bivittatus</name>
    <name type="common">Burmese python</name>
    <name type="synonym">Python molurus bivittatus</name>
    <dbReference type="NCBI Taxonomy" id="176946"/>
    <lineage>
        <taxon>Eukaryota</taxon>
        <taxon>Metazoa</taxon>
        <taxon>Chordata</taxon>
        <taxon>Craniata</taxon>
        <taxon>Vertebrata</taxon>
        <taxon>Euteleostomi</taxon>
        <taxon>Lepidosauria</taxon>
        <taxon>Squamata</taxon>
        <taxon>Bifurcata</taxon>
        <taxon>Unidentata</taxon>
        <taxon>Episquamata</taxon>
        <taxon>Toxicofera</taxon>
        <taxon>Serpentes</taxon>
        <taxon>Henophidia</taxon>
        <taxon>Pythonidae</taxon>
        <taxon>Python</taxon>
    </lineage>
</organism>
<dbReference type="SUPFAM" id="SSF48403">
    <property type="entry name" value="Ankyrin repeat"/>
    <property type="match status" value="1"/>
</dbReference>
<evidence type="ECO:0000313" key="3">
    <source>
        <dbReference type="RefSeq" id="XP_025029237.1"/>
    </source>
</evidence>
<dbReference type="OrthoDB" id="45365at2759"/>
<dbReference type="RefSeq" id="XP_025029237.1">
    <property type="nucleotide sequence ID" value="XM_025173469.1"/>
</dbReference>
<dbReference type="PROSITE" id="PS50297">
    <property type="entry name" value="ANK_REP_REGION"/>
    <property type="match status" value="1"/>
</dbReference>
<dbReference type="Pfam" id="PF00023">
    <property type="entry name" value="Ank"/>
    <property type="match status" value="1"/>
</dbReference>